<dbReference type="PANTHER" id="PTHR30221:SF1">
    <property type="entry name" value="SMALL-CONDUCTANCE MECHANOSENSITIVE CHANNEL"/>
    <property type="match status" value="1"/>
</dbReference>
<feature type="transmembrane region" description="Helical" evidence="7">
    <location>
        <begin position="75"/>
        <end position="100"/>
    </location>
</feature>
<dbReference type="SUPFAM" id="SSF50182">
    <property type="entry name" value="Sm-like ribonucleoproteins"/>
    <property type="match status" value="1"/>
</dbReference>
<name>A0ABV1HBT1_9FIRM</name>
<keyword evidence="6 7" id="KW-0472">Membrane</keyword>
<feature type="domain" description="Mechanosensitive ion channel MscS" evidence="8">
    <location>
        <begin position="113"/>
        <end position="180"/>
    </location>
</feature>
<evidence type="ECO:0000256" key="1">
    <source>
        <dbReference type="ARBA" id="ARBA00004651"/>
    </source>
</evidence>
<dbReference type="RefSeq" id="WP_177962880.1">
    <property type="nucleotide sequence ID" value="NZ_JBBMEX010000003.1"/>
</dbReference>
<dbReference type="SUPFAM" id="SSF82689">
    <property type="entry name" value="Mechanosensitive channel protein MscS (YggB), C-terminal domain"/>
    <property type="match status" value="1"/>
</dbReference>
<dbReference type="Gene3D" id="1.10.287.1260">
    <property type="match status" value="1"/>
</dbReference>
<keyword evidence="4 7" id="KW-0812">Transmembrane</keyword>
<reference evidence="10 11" key="1">
    <citation type="submission" date="2024-03" db="EMBL/GenBank/DDBJ databases">
        <title>Human intestinal bacterial collection.</title>
        <authorList>
            <person name="Pauvert C."/>
            <person name="Hitch T.C.A."/>
            <person name="Clavel T."/>
        </authorList>
    </citation>
    <scope>NUCLEOTIDE SEQUENCE [LARGE SCALE GENOMIC DNA]</scope>
    <source>
        <strain evidence="10 11">CLA-AA-H185</strain>
    </source>
</reference>
<evidence type="ECO:0000256" key="2">
    <source>
        <dbReference type="ARBA" id="ARBA00008017"/>
    </source>
</evidence>
<sequence length="280" mass="31320">MTAADKQEIGLLKNYIASILPNMLDFCFNVVLAVIVYLIGSRIIKAILKMNKRWADRKEIDEGVKQFIHAFIKGALYVLLIFIILTLFGVTTASVVAVLGSAGLTLGLALQGSLSNFAGGVMILLMKPFKVGDYVIEDTNKNEGTVEEISLFYTRLKTIDNKSIVIPNGTLANNSMTNVTAAEKRRLDLTVGISYQADIRQAKEVLNQVILNEPACLLEEETKVFVSELADSCVIMGIRIWVKTEDYWDAKWRMNENIKYALDENEIEIPYPQMDVTIRS</sequence>
<comment type="caution">
    <text evidence="10">The sequence shown here is derived from an EMBL/GenBank/DDBJ whole genome shotgun (WGS) entry which is preliminary data.</text>
</comment>
<evidence type="ECO:0000313" key="10">
    <source>
        <dbReference type="EMBL" id="MEQ2557173.1"/>
    </source>
</evidence>
<gene>
    <name evidence="10" type="ORF">WMO43_04675</name>
</gene>
<organism evidence="10 11">
    <name type="scientific">Maccoyibacter intestinihominis</name>
    <dbReference type="NCBI Taxonomy" id="3133499"/>
    <lineage>
        <taxon>Bacteria</taxon>
        <taxon>Bacillati</taxon>
        <taxon>Bacillota</taxon>
        <taxon>Clostridia</taxon>
        <taxon>Lachnospirales</taxon>
        <taxon>Lachnospiraceae</taxon>
        <taxon>Maccoyibacter</taxon>
    </lineage>
</organism>
<evidence type="ECO:0000256" key="6">
    <source>
        <dbReference type="ARBA" id="ARBA00023136"/>
    </source>
</evidence>
<comment type="similarity">
    <text evidence="2">Belongs to the MscS (TC 1.A.23) family.</text>
</comment>
<dbReference type="InterPro" id="IPR006686">
    <property type="entry name" value="MscS_channel_CS"/>
</dbReference>
<dbReference type="InterPro" id="IPR045275">
    <property type="entry name" value="MscS_archaea/bacteria_type"/>
</dbReference>
<dbReference type="Pfam" id="PF21082">
    <property type="entry name" value="MS_channel_3rd"/>
    <property type="match status" value="1"/>
</dbReference>
<dbReference type="PANTHER" id="PTHR30221">
    <property type="entry name" value="SMALL-CONDUCTANCE MECHANOSENSITIVE CHANNEL"/>
    <property type="match status" value="1"/>
</dbReference>
<feature type="transmembrane region" description="Helical" evidence="7">
    <location>
        <begin position="28"/>
        <end position="48"/>
    </location>
</feature>
<evidence type="ECO:0000259" key="8">
    <source>
        <dbReference type="Pfam" id="PF00924"/>
    </source>
</evidence>
<dbReference type="Gene3D" id="3.30.70.100">
    <property type="match status" value="1"/>
</dbReference>
<evidence type="ECO:0000256" key="4">
    <source>
        <dbReference type="ARBA" id="ARBA00022692"/>
    </source>
</evidence>
<dbReference type="InterPro" id="IPR010920">
    <property type="entry name" value="LSM_dom_sf"/>
</dbReference>
<keyword evidence="11" id="KW-1185">Reference proteome</keyword>
<dbReference type="InterPro" id="IPR023408">
    <property type="entry name" value="MscS_beta-dom_sf"/>
</dbReference>
<dbReference type="SUPFAM" id="SSF82861">
    <property type="entry name" value="Mechanosensitive channel protein MscS (YggB), transmembrane region"/>
    <property type="match status" value="1"/>
</dbReference>
<dbReference type="InterPro" id="IPR011066">
    <property type="entry name" value="MscS_channel_C_sf"/>
</dbReference>
<dbReference type="PROSITE" id="PS01246">
    <property type="entry name" value="UPF0003"/>
    <property type="match status" value="1"/>
</dbReference>
<evidence type="ECO:0000256" key="5">
    <source>
        <dbReference type="ARBA" id="ARBA00022989"/>
    </source>
</evidence>
<keyword evidence="5 7" id="KW-1133">Transmembrane helix</keyword>
<evidence type="ECO:0000313" key="11">
    <source>
        <dbReference type="Proteomes" id="UP001454489"/>
    </source>
</evidence>
<dbReference type="EMBL" id="JBBMEX010000003">
    <property type="protein sequence ID" value="MEQ2557173.1"/>
    <property type="molecule type" value="Genomic_DNA"/>
</dbReference>
<accession>A0ABV1HBT1</accession>
<protein>
    <submittedName>
        <fullName evidence="10">Mechanosensitive ion channel domain-containing protein</fullName>
    </submittedName>
</protein>
<dbReference type="InterPro" id="IPR011014">
    <property type="entry name" value="MscS_channel_TM-2"/>
</dbReference>
<evidence type="ECO:0000256" key="7">
    <source>
        <dbReference type="SAM" id="Phobius"/>
    </source>
</evidence>
<dbReference type="Proteomes" id="UP001454489">
    <property type="component" value="Unassembled WGS sequence"/>
</dbReference>
<feature type="transmembrane region" description="Helical" evidence="7">
    <location>
        <begin position="106"/>
        <end position="126"/>
    </location>
</feature>
<comment type="subcellular location">
    <subcellularLocation>
        <location evidence="1">Cell membrane</location>
        <topology evidence="1">Multi-pass membrane protein</topology>
    </subcellularLocation>
</comment>
<dbReference type="InterPro" id="IPR006685">
    <property type="entry name" value="MscS_channel_2nd"/>
</dbReference>
<proteinExistence type="inferred from homology"/>
<keyword evidence="3" id="KW-1003">Cell membrane</keyword>
<feature type="domain" description="Mechanosensitive ion channel MscS C-terminal" evidence="9">
    <location>
        <begin position="188"/>
        <end position="269"/>
    </location>
</feature>
<dbReference type="Pfam" id="PF00924">
    <property type="entry name" value="MS_channel_2nd"/>
    <property type="match status" value="1"/>
</dbReference>
<evidence type="ECO:0000256" key="3">
    <source>
        <dbReference type="ARBA" id="ARBA00022475"/>
    </source>
</evidence>
<dbReference type="InterPro" id="IPR049278">
    <property type="entry name" value="MS_channel_C"/>
</dbReference>
<evidence type="ECO:0000259" key="9">
    <source>
        <dbReference type="Pfam" id="PF21082"/>
    </source>
</evidence>
<dbReference type="Gene3D" id="2.30.30.60">
    <property type="match status" value="1"/>
</dbReference>